<proteinExistence type="predicted"/>
<dbReference type="Proteomes" id="UP001491310">
    <property type="component" value="Unassembled WGS sequence"/>
</dbReference>
<accession>A0ABR2Z273</accession>
<comment type="caution">
    <text evidence="1">The sequence shown here is derived from an EMBL/GenBank/DDBJ whole genome shotgun (WGS) entry which is preliminary data.</text>
</comment>
<name>A0ABR2Z273_9CHLO</name>
<evidence type="ECO:0000313" key="2">
    <source>
        <dbReference type="Proteomes" id="UP001491310"/>
    </source>
</evidence>
<gene>
    <name evidence="1" type="ORF">WJX75_008648</name>
</gene>
<protein>
    <recommendedName>
        <fullName evidence="3">Alpha/beta-hydrolase</fullName>
    </recommendedName>
</protein>
<keyword evidence="2" id="KW-1185">Reference proteome</keyword>
<reference evidence="1 2" key="1">
    <citation type="journal article" date="2024" name="Nat. Commun.">
        <title>Phylogenomics reveals the evolutionary origins of lichenization in chlorophyte algae.</title>
        <authorList>
            <person name="Puginier C."/>
            <person name="Libourel C."/>
            <person name="Otte J."/>
            <person name="Skaloud P."/>
            <person name="Haon M."/>
            <person name="Grisel S."/>
            <person name="Petersen M."/>
            <person name="Berrin J.G."/>
            <person name="Delaux P.M."/>
            <person name="Dal Grande F."/>
            <person name="Keller J."/>
        </authorList>
    </citation>
    <scope>NUCLEOTIDE SEQUENCE [LARGE SCALE GENOMIC DNA]</scope>
    <source>
        <strain evidence="1 2">SAG 216-7</strain>
    </source>
</reference>
<organism evidence="1 2">
    <name type="scientific">Coccomyxa subellipsoidea</name>
    <dbReference type="NCBI Taxonomy" id="248742"/>
    <lineage>
        <taxon>Eukaryota</taxon>
        <taxon>Viridiplantae</taxon>
        <taxon>Chlorophyta</taxon>
        <taxon>core chlorophytes</taxon>
        <taxon>Trebouxiophyceae</taxon>
        <taxon>Trebouxiophyceae incertae sedis</taxon>
        <taxon>Coccomyxaceae</taxon>
        <taxon>Coccomyxa</taxon>
    </lineage>
</organism>
<evidence type="ECO:0000313" key="1">
    <source>
        <dbReference type="EMBL" id="KAK9917826.1"/>
    </source>
</evidence>
<sequence length="277" mass="30476">MPLITLAHPKPLVLLLNGASVESFWYSRVIERLAKQRFVVASSDYYRAFPYKTRVLPRPGCRQDAIVDVSARLINTLYDFIENVTNGGCEADASGNGSCEGYTPVLNKDGRDVVIGVVAFEGYITDTKGKPKEIALPDGTFVLYLAGQYNKRARDAYRRTHKSDSCASYVSFHNMTHYGMNDFVSPPESHQVTPCAAPIPTDDPKFTTDAATQNAGVDLIADIINAAVSVREQGIKRAVDFLDSLADQPRVLEAIINTDCLRDHAHSTATSEEIDQE</sequence>
<evidence type="ECO:0008006" key="3">
    <source>
        <dbReference type="Google" id="ProtNLM"/>
    </source>
</evidence>
<dbReference type="EMBL" id="JALJOT010000002">
    <property type="protein sequence ID" value="KAK9917826.1"/>
    <property type="molecule type" value="Genomic_DNA"/>
</dbReference>